<dbReference type="GO" id="GO:0046872">
    <property type="term" value="F:metal ion binding"/>
    <property type="evidence" value="ECO:0007669"/>
    <property type="project" value="UniProtKB-KW"/>
</dbReference>
<evidence type="ECO:0000256" key="1">
    <source>
        <dbReference type="ARBA" id="ARBA00001400"/>
    </source>
</evidence>
<sequence length="213" mass="23809">MFLKRRADCEKVIEELSRISEEIKTCKKCPLASSRTNTVPGDGDPCNGIVFIGEAPGRNEDIQGKPFVGAAGAFLTELISMAGLRREEVYITNVVKCRPPNNRDPREEEISACLPFLIRQLSVIQPVLIVTLGRHSTRTIFRLQGVNVESITSVRGKIYNFRFSWGECKVFPTLHPAAALYNPQMRKVLEEDFTNLGKILSGKSTQSTLDSFF</sequence>
<dbReference type="Pfam" id="PF03167">
    <property type="entry name" value="UDG"/>
    <property type="match status" value="1"/>
</dbReference>
<gene>
    <name evidence="13" type="ORF">TCARB_0164</name>
</gene>
<evidence type="ECO:0000256" key="8">
    <source>
        <dbReference type="ARBA" id="ARBA00022801"/>
    </source>
</evidence>
<dbReference type="KEGG" id="tcb:TCARB_0164"/>
<proteinExistence type="inferred from homology"/>
<keyword evidence="10" id="KW-0411">Iron-sulfur</keyword>
<evidence type="ECO:0000256" key="2">
    <source>
        <dbReference type="ARBA" id="ARBA00006521"/>
    </source>
</evidence>
<dbReference type="NCBIfam" id="NF040953">
    <property type="entry name" value="Arch_udg"/>
    <property type="match status" value="1"/>
</dbReference>
<dbReference type="AlphaFoldDB" id="A0A3G1A4C0"/>
<evidence type="ECO:0000313" key="14">
    <source>
        <dbReference type="Proteomes" id="UP000266720"/>
    </source>
</evidence>
<evidence type="ECO:0000256" key="3">
    <source>
        <dbReference type="ARBA" id="ARBA00012030"/>
    </source>
</evidence>
<dbReference type="InterPro" id="IPR036895">
    <property type="entry name" value="Uracil-DNA_glycosylase-like_sf"/>
</dbReference>
<reference evidence="14" key="1">
    <citation type="book" date="2010" name="EXTREMOPHILES" publisher="0:0-0">
        <title>Complete genome sequences of ten hyperthermophilic archaea reveal their metabolic capabilities and possible ecological roles.</title>
        <editorList>
            <person name="?"/>
        </editorList>
        <authorList>
            <person name="Ravin N.V."/>
            <person name="Mardanov A.V."/>
            <person name="Bonch-Osmolovskaya E.A."/>
            <person name="Skryabin K.G."/>
        </authorList>
    </citation>
    <scope>NUCLEOTIDE SEQUENCE [LARGE SCALE GENOMIC DNA]</scope>
    <source>
        <strain evidence="14">1505</strain>
    </source>
</reference>
<accession>A0A3G1A4C0</accession>
<dbReference type="STRING" id="697581.TCARB_0164"/>
<keyword evidence="5" id="KW-0004">4Fe-4S</keyword>
<dbReference type="SMART" id="SM00986">
    <property type="entry name" value="UDG"/>
    <property type="match status" value="1"/>
</dbReference>
<dbReference type="NCBIfam" id="TIGR00758">
    <property type="entry name" value="UDG_fam4"/>
    <property type="match status" value="1"/>
</dbReference>
<keyword evidence="7" id="KW-0227">DNA damage</keyword>
<evidence type="ECO:0000256" key="6">
    <source>
        <dbReference type="ARBA" id="ARBA00022723"/>
    </source>
</evidence>
<dbReference type="GO" id="GO:0006281">
    <property type="term" value="P:DNA repair"/>
    <property type="evidence" value="ECO:0007669"/>
    <property type="project" value="UniProtKB-KW"/>
</dbReference>
<evidence type="ECO:0000259" key="12">
    <source>
        <dbReference type="SMART" id="SM00986"/>
    </source>
</evidence>
<dbReference type="InterPro" id="IPR005273">
    <property type="entry name" value="Ura-DNA_glyco_family4"/>
</dbReference>
<dbReference type="SMART" id="SM00987">
    <property type="entry name" value="UreE_C"/>
    <property type="match status" value="1"/>
</dbReference>
<dbReference type="GO" id="GO:0004844">
    <property type="term" value="F:uracil DNA N-glycosylase activity"/>
    <property type="evidence" value="ECO:0007669"/>
    <property type="project" value="UniProtKB-EC"/>
</dbReference>
<comment type="similarity">
    <text evidence="2">Belongs to the uracil-DNA glycosylase (UDG) superfamily. Type 4 (UDGa) family.</text>
</comment>
<dbReference type="SUPFAM" id="SSF52141">
    <property type="entry name" value="Uracil-DNA glycosylase-like"/>
    <property type="match status" value="1"/>
</dbReference>
<dbReference type="CDD" id="cd10030">
    <property type="entry name" value="UDG-F4_TTUDGA_SPO1dp_like"/>
    <property type="match status" value="1"/>
</dbReference>
<evidence type="ECO:0000256" key="4">
    <source>
        <dbReference type="ARBA" id="ARBA00019403"/>
    </source>
</evidence>
<dbReference type="FunFam" id="3.40.470.10:FF:000013">
    <property type="entry name" value="Type-4 uracil-DNA glycosylase"/>
    <property type="match status" value="1"/>
</dbReference>
<dbReference type="EMBL" id="CP007493">
    <property type="protein sequence ID" value="AJB41242.1"/>
    <property type="molecule type" value="Genomic_DNA"/>
</dbReference>
<dbReference type="PANTHER" id="PTHR33693">
    <property type="entry name" value="TYPE-5 URACIL-DNA GLYCOSYLASE"/>
    <property type="match status" value="1"/>
</dbReference>
<dbReference type="PANTHER" id="PTHR33693:SF1">
    <property type="entry name" value="TYPE-4 URACIL-DNA GLYCOSYLASE"/>
    <property type="match status" value="1"/>
</dbReference>
<dbReference type="InterPro" id="IPR051536">
    <property type="entry name" value="UDG_Type-4/5"/>
</dbReference>
<protein>
    <recommendedName>
        <fullName evidence="4">Type-4 uracil-DNA glycosylase</fullName>
        <ecNumber evidence="3">3.2.2.27</ecNumber>
    </recommendedName>
</protein>
<dbReference type="InterPro" id="IPR053423">
    <property type="entry name" value="Type-4_UDG"/>
</dbReference>
<evidence type="ECO:0000256" key="5">
    <source>
        <dbReference type="ARBA" id="ARBA00022485"/>
    </source>
</evidence>
<keyword evidence="6" id="KW-0479">Metal-binding</keyword>
<evidence type="ECO:0000313" key="13">
    <source>
        <dbReference type="EMBL" id="AJB41242.1"/>
    </source>
</evidence>
<evidence type="ECO:0000256" key="10">
    <source>
        <dbReference type="ARBA" id="ARBA00023014"/>
    </source>
</evidence>
<evidence type="ECO:0000256" key="7">
    <source>
        <dbReference type="ARBA" id="ARBA00022763"/>
    </source>
</evidence>
<dbReference type="EC" id="3.2.2.27" evidence="3"/>
<dbReference type="InterPro" id="IPR005122">
    <property type="entry name" value="Uracil-DNA_glycosylase-like"/>
</dbReference>
<keyword evidence="11" id="KW-0234">DNA repair</keyword>
<dbReference type="Gene3D" id="3.40.470.10">
    <property type="entry name" value="Uracil-DNA glycosylase-like domain"/>
    <property type="match status" value="1"/>
</dbReference>
<dbReference type="Proteomes" id="UP000266720">
    <property type="component" value="Chromosome"/>
</dbReference>
<feature type="domain" description="Uracil-DNA glycosylase-like" evidence="12">
    <location>
        <begin position="40"/>
        <end position="194"/>
    </location>
</feature>
<dbReference type="GO" id="GO:0051539">
    <property type="term" value="F:4 iron, 4 sulfur cluster binding"/>
    <property type="evidence" value="ECO:0007669"/>
    <property type="project" value="UniProtKB-KW"/>
</dbReference>
<organism evidence="13 14">
    <name type="scientific">Thermofilum adornatum 1505</name>
    <dbReference type="NCBI Taxonomy" id="697581"/>
    <lineage>
        <taxon>Archaea</taxon>
        <taxon>Thermoproteota</taxon>
        <taxon>Thermoprotei</taxon>
        <taxon>Thermofilales</taxon>
        <taxon>Thermofilaceae</taxon>
        <taxon>Thermofilum</taxon>
    </lineage>
</organism>
<evidence type="ECO:0000256" key="9">
    <source>
        <dbReference type="ARBA" id="ARBA00023004"/>
    </source>
</evidence>
<evidence type="ECO:0000256" key="11">
    <source>
        <dbReference type="ARBA" id="ARBA00023204"/>
    </source>
</evidence>
<keyword evidence="9" id="KW-0408">Iron</keyword>
<comment type="catalytic activity">
    <reaction evidence="1">
        <text>Hydrolyzes single-stranded DNA or mismatched double-stranded DNA and polynucleotides, releasing free uracil.</text>
        <dbReference type="EC" id="3.2.2.27"/>
    </reaction>
</comment>
<name>A0A3G1A4C0_9CREN</name>
<keyword evidence="8" id="KW-0378">Hydrolase</keyword>